<evidence type="ECO:0000313" key="1">
    <source>
        <dbReference type="EMBL" id="KAK7513963.1"/>
    </source>
</evidence>
<comment type="caution">
    <text evidence="1">The sequence shown here is derived from an EMBL/GenBank/DDBJ whole genome shotgun (WGS) entry which is preliminary data.</text>
</comment>
<organism evidence="1 2">
    <name type="scientific">Phyllosticta citriasiana</name>
    <dbReference type="NCBI Taxonomy" id="595635"/>
    <lineage>
        <taxon>Eukaryota</taxon>
        <taxon>Fungi</taxon>
        <taxon>Dikarya</taxon>
        <taxon>Ascomycota</taxon>
        <taxon>Pezizomycotina</taxon>
        <taxon>Dothideomycetes</taxon>
        <taxon>Dothideomycetes incertae sedis</taxon>
        <taxon>Botryosphaeriales</taxon>
        <taxon>Phyllostictaceae</taxon>
        <taxon>Phyllosticta</taxon>
    </lineage>
</organism>
<dbReference type="PANTHER" id="PTHR42085:SF2">
    <property type="entry name" value="F-BOX DOMAIN-CONTAINING PROTEIN"/>
    <property type="match status" value="1"/>
</dbReference>
<accession>A0ABR1KFY8</accession>
<proteinExistence type="predicted"/>
<dbReference type="InterPro" id="IPR038883">
    <property type="entry name" value="AN11006-like"/>
</dbReference>
<dbReference type="Proteomes" id="UP001363622">
    <property type="component" value="Unassembled WGS sequence"/>
</dbReference>
<protein>
    <submittedName>
        <fullName evidence="1">Uncharacterized protein</fullName>
    </submittedName>
</protein>
<gene>
    <name evidence="1" type="ORF">IWZ03DRAFT_246298</name>
</gene>
<name>A0ABR1KFY8_9PEZI</name>
<reference evidence="1 2" key="1">
    <citation type="submission" date="2024-04" db="EMBL/GenBank/DDBJ databases">
        <title>Phyllosticta paracitricarpa is synonymous to the EU quarantine fungus P. citricarpa based on phylogenomic analyses.</title>
        <authorList>
            <consortium name="Lawrence Berkeley National Laboratory"/>
            <person name="Van Ingen-Buijs V.A."/>
            <person name="Van Westerhoven A.C."/>
            <person name="Haridas S."/>
            <person name="Skiadas P."/>
            <person name="Martin F."/>
            <person name="Groenewald J.Z."/>
            <person name="Crous P.W."/>
            <person name="Seidl M.F."/>
        </authorList>
    </citation>
    <scope>NUCLEOTIDE SEQUENCE [LARGE SCALE GENOMIC DNA]</scope>
    <source>
        <strain evidence="1 2">CBS 123371</strain>
    </source>
</reference>
<keyword evidence="2" id="KW-1185">Reference proteome</keyword>
<dbReference type="PANTHER" id="PTHR42085">
    <property type="entry name" value="F-BOX DOMAIN-CONTAINING PROTEIN"/>
    <property type="match status" value="1"/>
</dbReference>
<sequence>MPVLASIKTEAPSAGAFTQTTTTTTTTTAAVSKSIITSNHHQPQQPQQPFRLLDLPAEVRLRIYEHILLVPHTIDLDPSNTYTLSPRLRLLLASRQLHDEAYRVFYGGNTFRLFPVHGRFIHTRKPLLARISPRCRAAITTVELRLGPGWNGLPSTWGDVASPLLGLADARAWRSLRIFVECDPAGDDFSAGFRRSADFFTGCHRSDDFTRFCAGLLADLFPRVPSISSVVFDGFPGMAKNSPFMVELIRVTRAEGKRIEWGPERGWANENVVKELEASIASLRLWATRFASLRY</sequence>
<evidence type="ECO:0000313" key="2">
    <source>
        <dbReference type="Proteomes" id="UP001363622"/>
    </source>
</evidence>
<dbReference type="EMBL" id="JBBPHU010000009">
    <property type="protein sequence ID" value="KAK7513963.1"/>
    <property type="molecule type" value="Genomic_DNA"/>
</dbReference>